<organism evidence="1">
    <name type="scientific">marine sediment metagenome</name>
    <dbReference type="NCBI Taxonomy" id="412755"/>
    <lineage>
        <taxon>unclassified sequences</taxon>
        <taxon>metagenomes</taxon>
        <taxon>ecological metagenomes</taxon>
    </lineage>
</organism>
<dbReference type="EMBL" id="LAZR01033103">
    <property type="protein sequence ID" value="KKL49049.1"/>
    <property type="molecule type" value="Genomic_DNA"/>
</dbReference>
<protein>
    <submittedName>
        <fullName evidence="1">Uncharacterized protein</fullName>
    </submittedName>
</protein>
<proteinExistence type="predicted"/>
<comment type="caution">
    <text evidence="1">The sequence shown here is derived from an EMBL/GenBank/DDBJ whole genome shotgun (WGS) entry which is preliminary data.</text>
</comment>
<accession>A0A0F9CIU7</accession>
<gene>
    <name evidence="1" type="ORF">LCGC14_2319400</name>
</gene>
<evidence type="ECO:0000313" key="1">
    <source>
        <dbReference type="EMBL" id="KKL49049.1"/>
    </source>
</evidence>
<reference evidence="1" key="1">
    <citation type="journal article" date="2015" name="Nature">
        <title>Complex archaea that bridge the gap between prokaryotes and eukaryotes.</title>
        <authorList>
            <person name="Spang A."/>
            <person name="Saw J.H."/>
            <person name="Jorgensen S.L."/>
            <person name="Zaremba-Niedzwiedzka K."/>
            <person name="Martijn J."/>
            <person name="Lind A.E."/>
            <person name="van Eijk R."/>
            <person name="Schleper C."/>
            <person name="Guy L."/>
            <person name="Ettema T.J."/>
        </authorList>
    </citation>
    <scope>NUCLEOTIDE SEQUENCE</scope>
</reference>
<dbReference type="AlphaFoldDB" id="A0A0F9CIU7"/>
<sequence length="64" mass="7275">MTPDTADEVATLEDCLKSTINRAKIALYLKEENCLDLLPTILEDLFCGCQLIMDNFCIEGRDEY</sequence>
<name>A0A0F9CIU7_9ZZZZ</name>